<dbReference type="GeneID" id="100528399"/>
<keyword evidence="5 12" id="KW-0132">Cell division</keyword>
<comment type="subunit">
    <text evidence="11">Component of the NDC80 complex, which is composed of ndc80, cdca1, spbc24 and spbc25. The NDC80 complex interacts with mis12 and zwint.</text>
</comment>
<evidence type="ECO:0000313" key="15">
    <source>
        <dbReference type="Proteomes" id="UP000221080"/>
    </source>
</evidence>
<evidence type="ECO:0000256" key="12">
    <source>
        <dbReference type="RuleBase" id="RU367150"/>
    </source>
</evidence>
<organism evidence="15 16">
    <name type="scientific">Ictalurus punctatus</name>
    <name type="common">Channel catfish</name>
    <name type="synonym">Silurus punctatus</name>
    <dbReference type="NCBI Taxonomy" id="7998"/>
    <lineage>
        <taxon>Eukaryota</taxon>
        <taxon>Metazoa</taxon>
        <taxon>Chordata</taxon>
        <taxon>Craniata</taxon>
        <taxon>Vertebrata</taxon>
        <taxon>Euteleostomi</taxon>
        <taxon>Actinopterygii</taxon>
        <taxon>Neopterygii</taxon>
        <taxon>Teleostei</taxon>
        <taxon>Ostariophysi</taxon>
        <taxon>Siluriformes</taxon>
        <taxon>Ictaluridae</taxon>
        <taxon>Ictalurus</taxon>
    </lineage>
</organism>
<accession>A0A2D0R382</accession>
<evidence type="ECO:0000256" key="6">
    <source>
        <dbReference type="ARBA" id="ARBA00022776"/>
    </source>
</evidence>
<keyword evidence="7 13" id="KW-0175">Coiled coil</keyword>
<keyword evidence="4 12" id="KW-0158">Chromosome</keyword>
<dbReference type="FunFam" id="3.30.457.50:FF:000001">
    <property type="entry name" value="Probable kinetochore protein spc25"/>
    <property type="match status" value="1"/>
</dbReference>
<reference evidence="15" key="1">
    <citation type="journal article" date="2016" name="Nat. Commun.">
        <title>The channel catfish genome sequence provides insights into the evolution of scale formation in teleosts.</title>
        <authorList>
            <person name="Liu Z."/>
            <person name="Liu S."/>
            <person name="Yao J."/>
            <person name="Bao L."/>
            <person name="Zhang J."/>
            <person name="Li Y."/>
            <person name="Jiang C."/>
            <person name="Sun L."/>
            <person name="Wang R."/>
            <person name="Zhang Y."/>
            <person name="Zhou T."/>
            <person name="Zeng Q."/>
            <person name="Fu Q."/>
            <person name="Gao S."/>
            <person name="Li N."/>
            <person name="Koren S."/>
            <person name="Jiang Y."/>
            <person name="Zimin A."/>
            <person name="Xu P."/>
            <person name="Phillippy A.M."/>
            <person name="Geng X."/>
            <person name="Song L."/>
            <person name="Sun F."/>
            <person name="Li C."/>
            <person name="Wang X."/>
            <person name="Chen A."/>
            <person name="Jin Y."/>
            <person name="Yuan Z."/>
            <person name="Yang Y."/>
            <person name="Tan S."/>
            <person name="Peatman E."/>
            <person name="Lu J."/>
            <person name="Qin Z."/>
            <person name="Dunham R."/>
            <person name="Li Z."/>
            <person name="Sonstegard T."/>
            <person name="Feng J."/>
            <person name="Danzmann R.G."/>
            <person name="Schroeder S."/>
            <person name="Scheffler B."/>
            <person name="Duke M.V."/>
            <person name="Ballard L."/>
            <person name="Kucuktas H."/>
            <person name="Kaltenboeck L."/>
            <person name="Liu H."/>
            <person name="Armbruster J."/>
            <person name="Xie Y."/>
            <person name="Kirby M.L."/>
            <person name="Tian Y."/>
            <person name="Flanagan M.E."/>
            <person name="Mu W."/>
            <person name="Waldbieser G.C."/>
        </authorList>
    </citation>
    <scope>NUCLEOTIDE SEQUENCE [LARGE SCALE GENOMIC DNA]</scope>
    <source>
        <strain evidence="15">SDA103</strain>
    </source>
</reference>
<dbReference type="Proteomes" id="UP000221080">
    <property type="component" value="Chromosome 6"/>
</dbReference>
<dbReference type="STRING" id="7998.ENSIPUP00000023013"/>
<evidence type="ECO:0000256" key="1">
    <source>
        <dbReference type="ARBA" id="ARBA00004584"/>
    </source>
</evidence>
<dbReference type="GO" id="GO:0031262">
    <property type="term" value="C:Ndc80 complex"/>
    <property type="evidence" value="ECO:0007669"/>
    <property type="project" value="InterPro"/>
</dbReference>
<dbReference type="RefSeq" id="XP_017324521.1">
    <property type="nucleotide sequence ID" value="XM_017469032.2"/>
</dbReference>
<dbReference type="AlphaFoldDB" id="A0A2D0R382"/>
<keyword evidence="15" id="KW-1185">Reference proteome</keyword>
<comment type="subcellular location">
    <subcellularLocation>
        <location evidence="1">Chromosome</location>
        <location evidence="1">Centromere</location>
    </subcellularLocation>
    <subcellularLocation>
        <location evidence="12">Nucleus</location>
    </subcellularLocation>
    <subcellularLocation>
        <location evidence="12">Chromosome</location>
        <location evidence="12">Centromere</location>
        <location evidence="12">Kinetochore</location>
    </subcellularLocation>
</comment>
<keyword evidence="6 12" id="KW-0498">Mitosis</keyword>
<keyword evidence="12" id="KW-0995">Kinetochore</keyword>
<reference evidence="16" key="2">
    <citation type="submission" date="2025-08" db="UniProtKB">
        <authorList>
            <consortium name="RefSeq"/>
        </authorList>
    </citation>
    <scope>IDENTIFICATION</scope>
    <source>
        <tissue evidence="16">Blood</tissue>
    </source>
</reference>
<evidence type="ECO:0000313" key="16">
    <source>
        <dbReference type="RefSeq" id="XP_017324521.1"/>
    </source>
</evidence>
<comment type="function">
    <text evidence="10">Acts as a component of the essential kinetochore-associated NDC80 complex, which is required for chromosome segregation and spindle checkpoint activity. Required for kinetochore integrity and the organization of stable microtubule binding sites in the outer plate of the kinetochore. The NDC80 complex synergistically enhances the affinity of the SKA1 complex for microtubules and may allow the NDC80 complex to track depolymerizing microtubules.</text>
</comment>
<dbReference type="CDD" id="cd23784">
    <property type="entry name" value="RWD_Spc25"/>
    <property type="match status" value="1"/>
</dbReference>
<keyword evidence="12" id="KW-0539">Nucleus</keyword>
<dbReference type="GO" id="GO:0051301">
    <property type="term" value="P:cell division"/>
    <property type="evidence" value="ECO:0007669"/>
    <property type="project" value="UniProtKB-UniRule"/>
</dbReference>
<keyword evidence="9 12" id="KW-0137">Centromere</keyword>
<evidence type="ECO:0000256" key="2">
    <source>
        <dbReference type="ARBA" id="ARBA00006379"/>
    </source>
</evidence>
<evidence type="ECO:0000256" key="5">
    <source>
        <dbReference type="ARBA" id="ARBA00022618"/>
    </source>
</evidence>
<dbReference type="OrthoDB" id="6353017at2759"/>
<dbReference type="InterPro" id="IPR045143">
    <property type="entry name" value="Spc25"/>
</dbReference>
<feature type="domain" description="Chromosome segregation protein Spc25 C-terminal" evidence="14">
    <location>
        <begin position="187"/>
        <end position="257"/>
    </location>
</feature>
<keyword evidence="8 12" id="KW-0131">Cell cycle</keyword>
<dbReference type="CTD" id="57405"/>
<evidence type="ECO:0000256" key="11">
    <source>
        <dbReference type="ARBA" id="ARBA00065771"/>
    </source>
</evidence>
<evidence type="ECO:0000256" key="7">
    <source>
        <dbReference type="ARBA" id="ARBA00023054"/>
    </source>
</evidence>
<dbReference type="PANTHER" id="PTHR14281:SF0">
    <property type="entry name" value="KINETOCHORE PROTEIN SPC25"/>
    <property type="match status" value="1"/>
</dbReference>
<evidence type="ECO:0000256" key="4">
    <source>
        <dbReference type="ARBA" id="ARBA00022454"/>
    </source>
</evidence>
<evidence type="ECO:0000256" key="3">
    <source>
        <dbReference type="ARBA" id="ARBA00013692"/>
    </source>
</evidence>
<sequence>MPSVHTVLKNSLQFPWINLLNKQTSELTVQMASIKDLDVGEKFSSKLEEIRTKLLSQAMGEMLNEATVEFCQAHKQYMKSVLDTCSKKCWDDETMFETIQVYTEELKRQNSVMRERSGERPEILGSIQDKESHKELLIQKIEQLKQEQAKNRELIHSQNKANKDRLKNLNKIKEIFQERLSLEIRKIQGEKLQFIFRNINHKNPQSAYTFLLRITEDGVYQIVSCDPPLAQMDHLERRLQETNNLSAFLSNVRKEFVALNNITKTA</sequence>
<dbReference type="PANTHER" id="PTHR14281">
    <property type="entry name" value="KINETOCHORE PROTEIN SPC25-RELATED"/>
    <property type="match status" value="1"/>
</dbReference>
<dbReference type="GO" id="GO:0007059">
    <property type="term" value="P:chromosome segregation"/>
    <property type="evidence" value="ECO:0007669"/>
    <property type="project" value="InterPro"/>
</dbReference>
<evidence type="ECO:0000256" key="13">
    <source>
        <dbReference type="SAM" id="Coils"/>
    </source>
</evidence>
<dbReference type="InterPro" id="IPR013255">
    <property type="entry name" value="Spc25_C"/>
</dbReference>
<protein>
    <recommendedName>
        <fullName evidence="3 12">Kinetochore protein SPC25</fullName>
    </recommendedName>
</protein>
<feature type="coiled-coil region" evidence="13">
    <location>
        <begin position="127"/>
        <end position="154"/>
    </location>
</feature>
<dbReference type="Gene3D" id="3.30.457.50">
    <property type="entry name" value="Chromosome segregation protein Spc25"/>
    <property type="match status" value="1"/>
</dbReference>
<dbReference type="GO" id="GO:0005634">
    <property type="term" value="C:nucleus"/>
    <property type="evidence" value="ECO:0007669"/>
    <property type="project" value="UniProtKB-SubCell"/>
</dbReference>
<proteinExistence type="inferred from homology"/>
<evidence type="ECO:0000256" key="8">
    <source>
        <dbReference type="ARBA" id="ARBA00023306"/>
    </source>
</evidence>
<evidence type="ECO:0000259" key="14">
    <source>
        <dbReference type="Pfam" id="PF08234"/>
    </source>
</evidence>
<evidence type="ECO:0000256" key="10">
    <source>
        <dbReference type="ARBA" id="ARBA00045419"/>
    </source>
</evidence>
<name>A0A2D0R382_ICTPU</name>
<gene>
    <name evidence="16" type="primary">spc25</name>
</gene>
<comment type="similarity">
    <text evidence="2 12">Belongs to the SPC25 family.</text>
</comment>
<evidence type="ECO:0000256" key="9">
    <source>
        <dbReference type="ARBA" id="ARBA00023328"/>
    </source>
</evidence>
<dbReference type="Pfam" id="PF08234">
    <property type="entry name" value="Spindle_Spc25"/>
    <property type="match status" value="1"/>
</dbReference>